<sequence length="49" mass="5185">MIAPRSASAADENPIHVRGQPPKKTKASCPSTGIHMAMIMDPMTPARPS</sequence>
<evidence type="ECO:0000256" key="1">
    <source>
        <dbReference type="SAM" id="MobiDB-lite"/>
    </source>
</evidence>
<evidence type="ECO:0000313" key="2">
    <source>
        <dbReference type="EMBL" id="JAE36399.1"/>
    </source>
</evidence>
<name>A0A0A9HKN3_ARUDO</name>
<protein>
    <submittedName>
        <fullName evidence="2">Uncharacterized protein</fullName>
    </submittedName>
</protein>
<reference evidence="2" key="2">
    <citation type="journal article" date="2015" name="Data Brief">
        <title>Shoot transcriptome of the giant reed, Arundo donax.</title>
        <authorList>
            <person name="Barrero R.A."/>
            <person name="Guerrero F.D."/>
            <person name="Moolhuijzen P."/>
            <person name="Goolsby J.A."/>
            <person name="Tidwell J."/>
            <person name="Bellgard S.E."/>
            <person name="Bellgard M.I."/>
        </authorList>
    </citation>
    <scope>NUCLEOTIDE SEQUENCE</scope>
    <source>
        <tissue evidence="2">Shoot tissue taken approximately 20 cm above the soil surface</tissue>
    </source>
</reference>
<organism evidence="2">
    <name type="scientific">Arundo donax</name>
    <name type="common">Giant reed</name>
    <name type="synonym">Donax arundinaceus</name>
    <dbReference type="NCBI Taxonomy" id="35708"/>
    <lineage>
        <taxon>Eukaryota</taxon>
        <taxon>Viridiplantae</taxon>
        <taxon>Streptophyta</taxon>
        <taxon>Embryophyta</taxon>
        <taxon>Tracheophyta</taxon>
        <taxon>Spermatophyta</taxon>
        <taxon>Magnoliopsida</taxon>
        <taxon>Liliopsida</taxon>
        <taxon>Poales</taxon>
        <taxon>Poaceae</taxon>
        <taxon>PACMAD clade</taxon>
        <taxon>Arundinoideae</taxon>
        <taxon>Arundineae</taxon>
        <taxon>Arundo</taxon>
    </lineage>
</organism>
<dbReference type="EMBL" id="GBRH01161497">
    <property type="protein sequence ID" value="JAE36399.1"/>
    <property type="molecule type" value="Transcribed_RNA"/>
</dbReference>
<accession>A0A0A9HKN3</accession>
<proteinExistence type="predicted"/>
<reference evidence="2" key="1">
    <citation type="submission" date="2014-09" db="EMBL/GenBank/DDBJ databases">
        <authorList>
            <person name="Magalhaes I.L.F."/>
            <person name="Oliveira U."/>
            <person name="Santos F.R."/>
            <person name="Vidigal T.H.D.A."/>
            <person name="Brescovit A.D."/>
            <person name="Santos A.J."/>
        </authorList>
    </citation>
    <scope>NUCLEOTIDE SEQUENCE</scope>
    <source>
        <tissue evidence="2">Shoot tissue taken approximately 20 cm above the soil surface</tissue>
    </source>
</reference>
<dbReference type="AlphaFoldDB" id="A0A0A9HKN3"/>
<feature type="region of interest" description="Disordered" evidence="1">
    <location>
        <begin position="1"/>
        <end position="30"/>
    </location>
</feature>